<protein>
    <submittedName>
        <fullName evidence="1">Uncharacterized protein</fullName>
    </submittedName>
</protein>
<proteinExistence type="predicted"/>
<organism evidence="1 2">
    <name type="scientific">Gordonia phage Vasanti</name>
    <dbReference type="NCBI Taxonomy" id="2502431"/>
    <lineage>
        <taxon>Viruses</taxon>
        <taxon>Duplodnaviria</taxon>
        <taxon>Heunggongvirae</taxon>
        <taxon>Uroviricota</taxon>
        <taxon>Caudoviricetes</taxon>
        <taxon>Attisvirus</taxon>
        <taxon>Attisvirus vasanti</taxon>
    </lineage>
</organism>
<reference evidence="1 2" key="1">
    <citation type="submission" date="2019-01" db="EMBL/GenBank/DDBJ databases">
        <authorList>
            <person name="Braley A."/>
            <person name="Cevasco M.E."/>
            <person name="Cornely K.A."/>
            <person name="Deaver S."/>
            <person name="Easterwood J.C."/>
            <person name="Korey C.A."/>
            <person name="Neely M."/>
            <person name="Reyna N."/>
            <person name="Tobiason D."/>
            <person name="Wilczek M."/>
            <person name="Molloy S.D."/>
            <person name="Garlena R.A."/>
            <person name="Russell D.A."/>
            <person name="Pope W.H."/>
            <person name="Jacobs-Sera D."/>
            <person name="Hatfull G.F."/>
        </authorList>
    </citation>
    <scope>NUCLEOTIDE SEQUENCE [LARGE SCALE GENOMIC DNA]</scope>
</reference>
<accession>A0A411BW03</accession>
<dbReference type="GeneID" id="77929246"/>
<dbReference type="EMBL" id="MK359313">
    <property type="protein sequence ID" value="QAY05790.1"/>
    <property type="molecule type" value="Genomic_DNA"/>
</dbReference>
<gene>
    <name evidence="1" type="primary">52</name>
    <name evidence="1" type="ORF">SEA_VASANTI_52</name>
</gene>
<dbReference type="Proteomes" id="UP000290746">
    <property type="component" value="Segment"/>
</dbReference>
<evidence type="ECO:0000313" key="1">
    <source>
        <dbReference type="EMBL" id="QAY05790.1"/>
    </source>
</evidence>
<name>A0A411BW03_9CAUD</name>
<keyword evidence="2" id="KW-1185">Reference proteome</keyword>
<dbReference type="KEGG" id="vg:77929246"/>
<dbReference type="RefSeq" id="YP_010653412.1">
    <property type="nucleotide sequence ID" value="NC_070797.1"/>
</dbReference>
<sequence>MAQTLADIVEQVVDLAHQEPDRAATLSAPYGQRAPHVWESKANTMIAEILDLGAAMERGLAWNIAPASTLLRSMNHRWATPADVARADWLDDVLKAEQSGSTRLEAIRAAGEVPR</sequence>
<evidence type="ECO:0000313" key="2">
    <source>
        <dbReference type="Proteomes" id="UP000290746"/>
    </source>
</evidence>